<dbReference type="AlphaFoldDB" id="A0A841FZ46"/>
<dbReference type="Pfam" id="PF13452">
    <property type="entry name" value="FAS1_DH_region"/>
    <property type="match status" value="1"/>
</dbReference>
<evidence type="ECO:0000313" key="3">
    <source>
        <dbReference type="Proteomes" id="UP000548476"/>
    </source>
</evidence>
<comment type="caution">
    <text evidence="2">The sequence shown here is derived from an EMBL/GenBank/DDBJ whole genome shotgun (WGS) entry which is preliminary data.</text>
</comment>
<dbReference type="Proteomes" id="UP000548476">
    <property type="component" value="Unassembled WGS sequence"/>
</dbReference>
<feature type="domain" description="FAS1-like dehydratase" evidence="1">
    <location>
        <begin position="29"/>
        <end position="121"/>
    </location>
</feature>
<reference evidence="2 3" key="1">
    <citation type="submission" date="2020-08" db="EMBL/GenBank/DDBJ databases">
        <title>Genomic Encyclopedia of Type Strains, Phase IV (KMG-IV): sequencing the most valuable type-strain genomes for metagenomic binning, comparative biology and taxonomic classification.</title>
        <authorList>
            <person name="Goeker M."/>
        </authorList>
    </citation>
    <scope>NUCLEOTIDE SEQUENCE [LARGE SCALE GENOMIC DNA]</scope>
    <source>
        <strain evidence="2 3">YIM 65646</strain>
    </source>
</reference>
<dbReference type="SUPFAM" id="SSF54637">
    <property type="entry name" value="Thioesterase/thiol ester dehydrase-isomerase"/>
    <property type="match status" value="1"/>
</dbReference>
<dbReference type="RefSeq" id="WP_184790031.1">
    <property type="nucleotide sequence ID" value="NZ_BONT01000109.1"/>
</dbReference>
<evidence type="ECO:0000259" key="1">
    <source>
        <dbReference type="Pfam" id="PF13452"/>
    </source>
</evidence>
<evidence type="ECO:0000313" key="2">
    <source>
        <dbReference type="EMBL" id="MBB6037220.1"/>
    </source>
</evidence>
<organism evidence="2 3">
    <name type="scientific">Phytomonospora endophytica</name>
    <dbReference type="NCBI Taxonomy" id="714109"/>
    <lineage>
        <taxon>Bacteria</taxon>
        <taxon>Bacillati</taxon>
        <taxon>Actinomycetota</taxon>
        <taxon>Actinomycetes</taxon>
        <taxon>Micromonosporales</taxon>
        <taxon>Micromonosporaceae</taxon>
        <taxon>Phytomonospora</taxon>
    </lineage>
</organism>
<dbReference type="InterPro" id="IPR039569">
    <property type="entry name" value="FAS1-like_DH_region"/>
</dbReference>
<protein>
    <recommendedName>
        <fullName evidence="1">FAS1-like dehydratase domain-containing protein</fullName>
    </recommendedName>
</protein>
<name>A0A841FZ46_9ACTN</name>
<proteinExistence type="predicted"/>
<accession>A0A841FZ46</accession>
<dbReference type="EMBL" id="JACHGT010000011">
    <property type="protein sequence ID" value="MBB6037220.1"/>
    <property type="molecule type" value="Genomic_DNA"/>
</dbReference>
<dbReference type="InterPro" id="IPR029069">
    <property type="entry name" value="HotDog_dom_sf"/>
</dbReference>
<keyword evidence="3" id="KW-1185">Reference proteome</keyword>
<gene>
    <name evidence="2" type="ORF">HNR73_005093</name>
</gene>
<dbReference type="Gene3D" id="3.10.129.10">
    <property type="entry name" value="Hotdog Thioesterase"/>
    <property type="match status" value="1"/>
</dbReference>
<sequence length="132" mass="14073">MLNTSYVGRTLPATEPHVVTAEEIGGFAAALGTKSDGAVASATFLVSHTLPAADRLIDDPDFGLDFTRVLHREQRFAHVRPVRAGDAISCLVHVESIKTVAGNDVLTTRTEVTVDGEPVSTVWTTLFVRGDA</sequence>